<accession>A0A1C4GZE2</accession>
<protein>
    <submittedName>
        <fullName evidence="1">Uncharacterized protein</fullName>
    </submittedName>
</protein>
<name>A0A1C4GZE2_9BIFI</name>
<sequence>MDQKTLVEKLSKVTTISEVLEVTKEAGKSLTVEQGDMLLQRLFKAENDTGKLMGDSVEKAIKEFFG</sequence>
<dbReference type="RefSeq" id="WP_091846970.1">
    <property type="nucleotide sequence ID" value="NZ_FMBL01000001.1"/>
</dbReference>
<reference evidence="2" key="1">
    <citation type="submission" date="2016-08" db="EMBL/GenBank/DDBJ databases">
        <authorList>
            <person name="Varghese N."/>
            <person name="Submissions Spin"/>
        </authorList>
    </citation>
    <scope>NUCLEOTIDE SEQUENCE [LARGE SCALE GENOMIC DNA]</scope>
    <source>
        <strain evidence="2">R-52791</strain>
    </source>
</reference>
<dbReference type="EMBL" id="FMBL01000001">
    <property type="protein sequence ID" value="SCC78021.1"/>
    <property type="molecule type" value="Genomic_DNA"/>
</dbReference>
<dbReference type="Proteomes" id="UP000242610">
    <property type="component" value="Unassembled WGS sequence"/>
</dbReference>
<evidence type="ECO:0000313" key="1">
    <source>
        <dbReference type="EMBL" id="SCC78021.1"/>
    </source>
</evidence>
<dbReference type="AlphaFoldDB" id="A0A1C4GZE2"/>
<keyword evidence="2" id="KW-1185">Reference proteome</keyword>
<gene>
    <name evidence="1" type="ORF">GA0061077_0064</name>
</gene>
<proteinExistence type="predicted"/>
<dbReference type="OrthoDB" id="3233958at2"/>
<evidence type="ECO:0000313" key="2">
    <source>
        <dbReference type="Proteomes" id="UP000242610"/>
    </source>
</evidence>
<organism evidence="1 2">
    <name type="scientific">Bifidobacterium commune</name>
    <dbReference type="NCBI Taxonomy" id="1505727"/>
    <lineage>
        <taxon>Bacteria</taxon>
        <taxon>Bacillati</taxon>
        <taxon>Actinomycetota</taxon>
        <taxon>Actinomycetes</taxon>
        <taxon>Bifidobacteriales</taxon>
        <taxon>Bifidobacteriaceae</taxon>
        <taxon>Bifidobacterium</taxon>
    </lineage>
</organism>